<reference evidence="6" key="1">
    <citation type="submission" date="2023-06" db="EMBL/GenBank/DDBJ databases">
        <title>Male Hemibagrus guttatus genome.</title>
        <authorList>
            <person name="Bian C."/>
        </authorList>
    </citation>
    <scope>NUCLEOTIDE SEQUENCE</scope>
    <source>
        <strain evidence="6">Male_cb2023</strain>
        <tissue evidence="6">Muscle</tissue>
    </source>
</reference>
<keyword evidence="4" id="KW-0472">Membrane</keyword>
<comment type="caution">
    <text evidence="6">The sequence shown here is derived from an EMBL/GenBank/DDBJ whole genome shotgun (WGS) entry which is preliminary data.</text>
</comment>
<dbReference type="GO" id="GO:0008610">
    <property type="term" value="P:lipid biosynthetic process"/>
    <property type="evidence" value="ECO:0007669"/>
    <property type="project" value="InterPro"/>
</dbReference>
<evidence type="ECO:0000259" key="5">
    <source>
        <dbReference type="Pfam" id="PF04116"/>
    </source>
</evidence>
<evidence type="ECO:0000256" key="2">
    <source>
        <dbReference type="ARBA" id="ARBA00022692"/>
    </source>
</evidence>
<dbReference type="GO" id="GO:0016020">
    <property type="term" value="C:membrane"/>
    <property type="evidence" value="ECO:0007669"/>
    <property type="project" value="UniProtKB-SubCell"/>
</dbReference>
<dbReference type="GO" id="GO:0005506">
    <property type="term" value="F:iron ion binding"/>
    <property type="evidence" value="ECO:0007669"/>
    <property type="project" value="InterPro"/>
</dbReference>
<dbReference type="PANTHER" id="PTHR11863">
    <property type="entry name" value="STEROL DESATURASE"/>
    <property type="match status" value="1"/>
</dbReference>
<proteinExistence type="predicted"/>
<feature type="non-terminal residue" evidence="6">
    <location>
        <position position="285"/>
    </location>
</feature>
<keyword evidence="7" id="KW-1185">Reference proteome</keyword>
<dbReference type="GO" id="GO:0016491">
    <property type="term" value="F:oxidoreductase activity"/>
    <property type="evidence" value="ECO:0007669"/>
    <property type="project" value="InterPro"/>
</dbReference>
<feature type="domain" description="Fatty acid hydroxylase" evidence="5">
    <location>
        <begin position="149"/>
        <end position="281"/>
    </location>
</feature>
<evidence type="ECO:0000256" key="4">
    <source>
        <dbReference type="ARBA" id="ARBA00023136"/>
    </source>
</evidence>
<dbReference type="EMBL" id="JAUCMX010000021">
    <property type="protein sequence ID" value="KAK3514762.1"/>
    <property type="molecule type" value="Genomic_DNA"/>
</dbReference>
<evidence type="ECO:0000313" key="6">
    <source>
        <dbReference type="EMBL" id="KAK3514762.1"/>
    </source>
</evidence>
<gene>
    <name evidence="6" type="ORF">QTP70_030396</name>
</gene>
<evidence type="ECO:0000256" key="3">
    <source>
        <dbReference type="ARBA" id="ARBA00022989"/>
    </source>
</evidence>
<evidence type="ECO:0000313" key="7">
    <source>
        <dbReference type="Proteomes" id="UP001274896"/>
    </source>
</evidence>
<keyword evidence="2" id="KW-0812">Transmembrane</keyword>
<dbReference type="Pfam" id="PF04116">
    <property type="entry name" value="FA_hydroxylase"/>
    <property type="match status" value="1"/>
</dbReference>
<name>A0AAE0Q746_9TELE</name>
<comment type="subcellular location">
    <subcellularLocation>
        <location evidence="1">Membrane</location>
    </subcellularLocation>
</comment>
<organism evidence="6 7">
    <name type="scientific">Hemibagrus guttatus</name>
    <dbReference type="NCBI Taxonomy" id="175788"/>
    <lineage>
        <taxon>Eukaryota</taxon>
        <taxon>Metazoa</taxon>
        <taxon>Chordata</taxon>
        <taxon>Craniata</taxon>
        <taxon>Vertebrata</taxon>
        <taxon>Euteleostomi</taxon>
        <taxon>Actinopterygii</taxon>
        <taxon>Neopterygii</taxon>
        <taxon>Teleostei</taxon>
        <taxon>Ostariophysi</taxon>
        <taxon>Siluriformes</taxon>
        <taxon>Bagridae</taxon>
        <taxon>Hemibagrus</taxon>
    </lineage>
</organism>
<dbReference type="InterPro" id="IPR050307">
    <property type="entry name" value="Sterol_Desaturase_Related"/>
</dbReference>
<evidence type="ECO:0000256" key="1">
    <source>
        <dbReference type="ARBA" id="ARBA00004370"/>
    </source>
</evidence>
<keyword evidence="3" id="KW-1133">Transmembrane helix</keyword>
<dbReference type="Proteomes" id="UP001274896">
    <property type="component" value="Unassembled WGS sequence"/>
</dbReference>
<accession>A0AAE0Q746</accession>
<dbReference type="InterPro" id="IPR006694">
    <property type="entry name" value="Fatty_acid_hydroxylase"/>
</dbReference>
<protein>
    <recommendedName>
        <fullName evidence="5">Fatty acid hydroxylase domain-containing protein</fullName>
    </recommendedName>
</protein>
<dbReference type="AlphaFoldDB" id="A0AAE0Q746"/>
<sequence length="285" mass="31968">KASPLRLPKSLADVSRGSHERVKMLVDGVFSVSSSSPVLQPVWDGIRERTGARTAPLWGACVAFSAHVLLSALFLGLDVLGPRVPWISRYRMHVQPVSLRVWLRCFARISWKYALCVLPVSACMGYAQRERAAAAAAAPSLLVACTECVSCLLVFDAFFFALHYTVHRNRWLFKIFHQSHHVNTHPFALMALDSSMVELASQQVLAVWSTMLVGCHPVSEILFHLLNIWLAVEDHCGYDFPWAIHRILPCFGGAPFHQAHHQRVTGNYAPYFIHWDLIFGTAINL</sequence>